<sequence length="137" mass="14596">GAASKPEIQGLLLAVAPEAKAAMALKIALEAGNLLAKTGQESSSEESTADLHAEASTHDEEFAAFLEEEIAERHAEEQVELLKKRQEAELELLAKEQAVERLERSLKRAKSAAEKAENDVDTAKKAANGEVPAPATP</sequence>
<organism evidence="2 3">
    <name type="scientific">Planctomyces bekefii</name>
    <dbReference type="NCBI Taxonomy" id="1653850"/>
    <lineage>
        <taxon>Bacteria</taxon>
        <taxon>Pseudomonadati</taxon>
        <taxon>Planctomycetota</taxon>
        <taxon>Planctomycetia</taxon>
        <taxon>Planctomycetales</taxon>
        <taxon>Planctomycetaceae</taxon>
        <taxon>Planctomyces</taxon>
    </lineage>
</organism>
<protein>
    <submittedName>
        <fullName evidence="2">Uncharacterized protein</fullName>
    </submittedName>
</protein>
<proteinExistence type="predicted"/>
<dbReference type="AlphaFoldDB" id="A0A5C6M9Q9"/>
<feature type="compositionally biased region" description="Basic and acidic residues" evidence="1">
    <location>
        <begin position="49"/>
        <end position="59"/>
    </location>
</feature>
<feature type="compositionally biased region" description="Basic and acidic residues" evidence="1">
    <location>
        <begin position="104"/>
        <end position="124"/>
    </location>
</feature>
<comment type="caution">
    <text evidence="2">The sequence shown here is derived from an EMBL/GenBank/DDBJ whole genome shotgun (WGS) entry which is preliminary data.</text>
</comment>
<reference evidence="2 3" key="2">
    <citation type="submission" date="2019-08" db="EMBL/GenBank/DDBJ databases">
        <authorList>
            <person name="Henke P."/>
        </authorList>
    </citation>
    <scope>NUCLEOTIDE SEQUENCE [LARGE SCALE GENOMIC DNA]</scope>
    <source>
        <strain evidence="2">Phe10_nw2017</strain>
    </source>
</reference>
<feature type="non-terminal residue" evidence="2">
    <location>
        <position position="1"/>
    </location>
</feature>
<feature type="region of interest" description="Disordered" evidence="1">
    <location>
        <begin position="37"/>
        <end position="59"/>
    </location>
</feature>
<dbReference type="EMBL" id="SRHE01000187">
    <property type="protein sequence ID" value="TWW09754.1"/>
    <property type="molecule type" value="Genomic_DNA"/>
</dbReference>
<keyword evidence="3" id="KW-1185">Reference proteome</keyword>
<evidence type="ECO:0000313" key="3">
    <source>
        <dbReference type="Proteomes" id="UP000321083"/>
    </source>
</evidence>
<evidence type="ECO:0000313" key="2">
    <source>
        <dbReference type="EMBL" id="TWW09754.1"/>
    </source>
</evidence>
<accession>A0A5C6M9Q9</accession>
<feature type="region of interest" description="Disordered" evidence="1">
    <location>
        <begin position="104"/>
        <end position="137"/>
    </location>
</feature>
<reference evidence="2 3" key="1">
    <citation type="submission" date="2019-08" db="EMBL/GenBank/DDBJ databases">
        <title>100 year-old enigma solved: identification of Planctomyces bekefii, the type genus and species of the phylum Planctomycetes.</title>
        <authorList>
            <person name="Svetlana D.N."/>
            <person name="Overmann J."/>
        </authorList>
    </citation>
    <scope>NUCLEOTIDE SEQUENCE [LARGE SCALE GENOMIC DNA]</scope>
    <source>
        <strain evidence="2">Phe10_nw2017</strain>
    </source>
</reference>
<gene>
    <name evidence="2" type="ORF">E3A20_11210</name>
</gene>
<evidence type="ECO:0000256" key="1">
    <source>
        <dbReference type="SAM" id="MobiDB-lite"/>
    </source>
</evidence>
<dbReference type="Proteomes" id="UP000321083">
    <property type="component" value="Unassembled WGS sequence"/>
</dbReference>
<name>A0A5C6M9Q9_9PLAN</name>